<dbReference type="GeneID" id="14497881"/>
<gene>
    <name evidence="2" type="primary">TBLA0I00700</name>
    <name evidence="2" type="ORF">TBLA_0I00700</name>
</gene>
<evidence type="ECO:0008006" key="4">
    <source>
        <dbReference type="Google" id="ProtNLM"/>
    </source>
</evidence>
<name>I2H8M6_HENB6</name>
<keyword evidence="3" id="KW-1185">Reference proteome</keyword>
<reference evidence="2 3" key="1">
    <citation type="journal article" date="2011" name="Proc. Natl. Acad. Sci. U.S.A.">
        <title>Evolutionary erosion of yeast sex chromosomes by mating-type switching accidents.</title>
        <authorList>
            <person name="Gordon J.L."/>
            <person name="Armisen D."/>
            <person name="Proux-Wera E."/>
            <person name="Oheigeartaigh S.S."/>
            <person name="Byrne K.P."/>
            <person name="Wolfe K.H."/>
        </authorList>
    </citation>
    <scope>NUCLEOTIDE SEQUENCE [LARGE SCALE GENOMIC DNA]</scope>
    <source>
        <strain evidence="3">ATCC 34711 / CBS 6284 / DSM 70876 / NBRC 10599 / NRRL Y-10934 / UCD 77-7</strain>
    </source>
</reference>
<dbReference type="GO" id="GO:0141164">
    <property type="term" value="P:mitochondrial protein quality control"/>
    <property type="evidence" value="ECO:0007669"/>
    <property type="project" value="EnsemblFungi"/>
</dbReference>
<dbReference type="GO" id="GO:0031942">
    <property type="term" value="C:i-AAA complex"/>
    <property type="evidence" value="ECO:0007669"/>
    <property type="project" value="EnsemblFungi"/>
</dbReference>
<protein>
    <recommendedName>
        <fullName evidence="4">Mitochondrial inner membrane i-AAA protease supercomplex subunit MGR3</fullName>
    </recommendedName>
</protein>
<dbReference type="InterPro" id="IPR040201">
    <property type="entry name" value="Mrg3-like"/>
</dbReference>
<dbReference type="eggNOG" id="ENOG502QU02">
    <property type="taxonomic scope" value="Eukaryota"/>
</dbReference>
<dbReference type="HOGENOM" id="CLU_039436_0_0_1"/>
<dbReference type="PANTHER" id="PTHR28142:SF1">
    <property type="entry name" value="MITOCHONDRIAL INNER MEMBRANE I-AAA PROTEASE SUPERCOMPLEX SUBUNIT MGR3-RELATED"/>
    <property type="match status" value="1"/>
</dbReference>
<dbReference type="InterPro" id="IPR011990">
    <property type="entry name" value="TPR-like_helical_dom_sf"/>
</dbReference>
<dbReference type="CDD" id="cd24145">
    <property type="entry name" value="Mgr3-like"/>
    <property type="match status" value="1"/>
</dbReference>
<dbReference type="STRING" id="1071380.I2H8M6"/>
<dbReference type="EMBL" id="HE806324">
    <property type="protein sequence ID" value="CCH62728.1"/>
    <property type="molecule type" value="Genomic_DNA"/>
</dbReference>
<dbReference type="SUPFAM" id="SSF48452">
    <property type="entry name" value="TPR-like"/>
    <property type="match status" value="1"/>
</dbReference>
<dbReference type="InParanoid" id="I2H8M6"/>
<organism evidence="2 3">
    <name type="scientific">Henningerozyma blattae (strain ATCC 34711 / CBS 6284 / DSM 70876 / NBRC 10599 / NRRL Y-10934 / UCD 77-7)</name>
    <name type="common">Yeast</name>
    <name type="synonym">Tetrapisispora blattae</name>
    <dbReference type="NCBI Taxonomy" id="1071380"/>
    <lineage>
        <taxon>Eukaryota</taxon>
        <taxon>Fungi</taxon>
        <taxon>Dikarya</taxon>
        <taxon>Ascomycota</taxon>
        <taxon>Saccharomycotina</taxon>
        <taxon>Saccharomycetes</taxon>
        <taxon>Saccharomycetales</taxon>
        <taxon>Saccharomycetaceae</taxon>
        <taxon>Henningerozyma</taxon>
    </lineage>
</organism>
<dbReference type="KEGG" id="tbl:TBLA_0I00700"/>
<dbReference type="OrthoDB" id="10050400at2759"/>
<dbReference type="Proteomes" id="UP000002866">
    <property type="component" value="Chromosome 9"/>
</dbReference>
<proteinExistence type="predicted"/>
<dbReference type="FunCoup" id="I2H8M6">
    <property type="interactions" value="43"/>
</dbReference>
<keyword evidence="1" id="KW-0812">Transmembrane</keyword>
<dbReference type="OMA" id="CKMTTVE"/>
<evidence type="ECO:0000256" key="1">
    <source>
        <dbReference type="SAM" id="Phobius"/>
    </source>
</evidence>
<keyword evidence="1" id="KW-1133">Transmembrane helix</keyword>
<feature type="transmembrane region" description="Helical" evidence="1">
    <location>
        <begin position="38"/>
        <end position="55"/>
    </location>
</feature>
<dbReference type="AlphaFoldDB" id="I2H8M6"/>
<sequence>MRCHIHKSSNILNVNSSHIPLSFSGTTTNFQQRRKHSLKYYFGVGALVGLCYGIWEFTNTPSSPFPTEVADKLKDALWAESEKENFNSRKALKFYINALEQCNISNMDNLSDEYTSIELKIAELYQKLGQFEEANDMYLELLARYFSALSTTDLVEEDRRGTLIRRDLRVLIKSLETNKDLSLGRRNLLAHLLLAQEEVLSKSPELKNFFEKRKQKTIDIFNGKSTKEPFEFKTYVNEENIKVNEDGYMTLNMNHNSSAWEPFKEEFFTARDLYTAYCLSAKDITAALGCKMTTVEWMVMADMPPSQILLSQANLGSLLYLQAEKFAAEADELQSKLNEATIGNDESRELAIDLRTISSNKERSLKMASQCYESVIDFAKKNKKLRFKIKEELDPSASQAIALSTYGIGVLSIQNGSFAKAENLLKEAISLANDTGFVELLSEASLELDKLTDRKAKFSNLSK</sequence>
<dbReference type="RefSeq" id="XP_004182247.1">
    <property type="nucleotide sequence ID" value="XM_004182199.1"/>
</dbReference>
<keyword evidence="1" id="KW-0472">Membrane</keyword>
<accession>I2H8M6</accession>
<evidence type="ECO:0000313" key="3">
    <source>
        <dbReference type="Proteomes" id="UP000002866"/>
    </source>
</evidence>
<dbReference type="GO" id="GO:0051787">
    <property type="term" value="F:misfolded protein binding"/>
    <property type="evidence" value="ECO:0007669"/>
    <property type="project" value="EnsemblFungi"/>
</dbReference>
<evidence type="ECO:0000313" key="2">
    <source>
        <dbReference type="EMBL" id="CCH62728.1"/>
    </source>
</evidence>
<dbReference type="PANTHER" id="PTHR28142">
    <property type="entry name" value="MITOCHONDRIAL INNER MEMBRANE I-AAA PROTEASE SUPERCOMPLEX SUBUNIT MGR3-RELATED"/>
    <property type="match status" value="1"/>
</dbReference>